<dbReference type="CDD" id="cd00093">
    <property type="entry name" value="HTH_XRE"/>
    <property type="match status" value="1"/>
</dbReference>
<feature type="domain" description="HTH cro/C1-type" evidence="4">
    <location>
        <begin position="26"/>
        <end position="81"/>
    </location>
</feature>
<evidence type="ECO:0000313" key="6">
    <source>
        <dbReference type="Proteomes" id="UP000199025"/>
    </source>
</evidence>
<reference evidence="5 6" key="1">
    <citation type="submission" date="2016-10" db="EMBL/GenBank/DDBJ databases">
        <authorList>
            <person name="de Groot N.N."/>
        </authorList>
    </citation>
    <scope>NUCLEOTIDE SEQUENCE [LARGE SCALE GENOMIC DNA]</scope>
    <source>
        <strain evidence="5 6">DSM 44468</strain>
    </source>
</reference>
<dbReference type="EMBL" id="FORP01000008">
    <property type="protein sequence ID" value="SFJ76883.1"/>
    <property type="molecule type" value="Genomic_DNA"/>
</dbReference>
<keyword evidence="2" id="KW-0238">DNA-binding</keyword>
<dbReference type="GO" id="GO:0003677">
    <property type="term" value="F:DNA binding"/>
    <property type="evidence" value="ECO:0007669"/>
    <property type="project" value="UniProtKB-KW"/>
</dbReference>
<dbReference type="Pfam" id="PF01381">
    <property type="entry name" value="HTH_3"/>
    <property type="match status" value="1"/>
</dbReference>
<dbReference type="GO" id="GO:0005829">
    <property type="term" value="C:cytosol"/>
    <property type="evidence" value="ECO:0007669"/>
    <property type="project" value="TreeGrafter"/>
</dbReference>
<keyword evidence="1" id="KW-0805">Transcription regulation</keyword>
<keyword evidence="3" id="KW-0804">Transcription</keyword>
<dbReference type="PANTHER" id="PTHR46797:SF23">
    <property type="entry name" value="HTH-TYPE TRANSCRIPTIONAL REGULATOR SUTR"/>
    <property type="match status" value="1"/>
</dbReference>
<dbReference type="AlphaFoldDB" id="A0A1I3U2B0"/>
<dbReference type="InterPro" id="IPR010982">
    <property type="entry name" value="Lambda_DNA-bd_dom_sf"/>
</dbReference>
<evidence type="ECO:0000313" key="5">
    <source>
        <dbReference type="EMBL" id="SFJ76883.1"/>
    </source>
</evidence>
<keyword evidence="6" id="KW-1185">Reference proteome</keyword>
<dbReference type="GO" id="GO:0003700">
    <property type="term" value="F:DNA-binding transcription factor activity"/>
    <property type="evidence" value="ECO:0007669"/>
    <property type="project" value="TreeGrafter"/>
</dbReference>
<accession>A0A1I3U2B0</accession>
<dbReference type="STRING" id="115433.SAMN05421835_108197"/>
<gene>
    <name evidence="5" type="ORF">SAMN05421835_108197</name>
</gene>
<evidence type="ECO:0000256" key="1">
    <source>
        <dbReference type="ARBA" id="ARBA00023015"/>
    </source>
</evidence>
<dbReference type="SMART" id="SM00530">
    <property type="entry name" value="HTH_XRE"/>
    <property type="match status" value="1"/>
</dbReference>
<dbReference type="InterPro" id="IPR050807">
    <property type="entry name" value="TransReg_Diox_bact_type"/>
</dbReference>
<name>A0A1I3U2B0_9PSEU</name>
<dbReference type="Gene3D" id="1.10.260.40">
    <property type="entry name" value="lambda repressor-like DNA-binding domains"/>
    <property type="match status" value="1"/>
</dbReference>
<dbReference type="PANTHER" id="PTHR46797">
    <property type="entry name" value="HTH-TYPE TRANSCRIPTIONAL REGULATOR"/>
    <property type="match status" value="1"/>
</dbReference>
<evidence type="ECO:0000256" key="3">
    <source>
        <dbReference type="ARBA" id="ARBA00023163"/>
    </source>
</evidence>
<evidence type="ECO:0000259" key="4">
    <source>
        <dbReference type="PROSITE" id="PS50943"/>
    </source>
</evidence>
<dbReference type="OrthoDB" id="3831424at2"/>
<organism evidence="5 6">
    <name type="scientific">Amycolatopsis sacchari</name>
    <dbReference type="NCBI Taxonomy" id="115433"/>
    <lineage>
        <taxon>Bacteria</taxon>
        <taxon>Bacillati</taxon>
        <taxon>Actinomycetota</taxon>
        <taxon>Actinomycetes</taxon>
        <taxon>Pseudonocardiales</taxon>
        <taxon>Pseudonocardiaceae</taxon>
        <taxon>Amycolatopsis</taxon>
    </lineage>
</organism>
<protein>
    <submittedName>
        <fullName evidence="5">Transcriptional regulator, contains XRE-family HTH domain</fullName>
    </submittedName>
</protein>
<sequence>MQADGSWLSSRTVDLEINTGLLAEVLREYRKAKGLSQADLAQILNLDQSYVSKIENGQRQVRDLETLVRIAQQLNISPNELGVSSELLQPVSSPSTSILVGEVDTVEVNQAEWRRVRRHLNRNRGELAKLAADLYRPEARISDAPFIARREWMPSAPVPLEDIQLEWLDHPGPIAVTGTEPEACAMLPLRAPGRRFERYTSAIRYLDKPALFENRTSYRLLGVDLAADVPRMKFCLGTYFDKLDVSEAIAHELAAAQEDAKKGERPTWSDLPLRHLIGDPFDLERRAVMPAIETLTLRRSRETGKATFLLHWRDPAKVATAAGIYGLIPAGEFQPSTVAGWDKENDFDLWRNMVREYSEEMLGEPERDGTSGQPLDYDNWPLYRQLQQARDAGKVSAYCLGVGLDTLTLTATILTVTVIDDDVFDALFGESVQVNAEGVLVTAADSTSVSEGVPFDEECVTRLLTKEPMASPGACILARSWRFREQLLT</sequence>
<evidence type="ECO:0000256" key="2">
    <source>
        <dbReference type="ARBA" id="ARBA00023125"/>
    </source>
</evidence>
<dbReference type="SUPFAM" id="SSF47413">
    <property type="entry name" value="lambda repressor-like DNA-binding domains"/>
    <property type="match status" value="1"/>
</dbReference>
<dbReference type="InterPro" id="IPR001387">
    <property type="entry name" value="Cro/C1-type_HTH"/>
</dbReference>
<dbReference type="PROSITE" id="PS50943">
    <property type="entry name" value="HTH_CROC1"/>
    <property type="match status" value="1"/>
</dbReference>
<dbReference type="Proteomes" id="UP000199025">
    <property type="component" value="Unassembled WGS sequence"/>
</dbReference>
<proteinExistence type="predicted"/>